<feature type="region of interest" description="Disordered" evidence="1">
    <location>
        <begin position="1"/>
        <end position="21"/>
    </location>
</feature>
<dbReference type="Proteomes" id="UP001488805">
    <property type="component" value="Unassembled WGS sequence"/>
</dbReference>
<evidence type="ECO:0000313" key="3">
    <source>
        <dbReference type="Proteomes" id="UP001488805"/>
    </source>
</evidence>
<accession>A0AAW1DVI8</accession>
<keyword evidence="3" id="KW-1185">Reference proteome</keyword>
<dbReference type="EMBL" id="JBCEZU010000597">
    <property type="protein sequence ID" value="KAK9514286.1"/>
    <property type="molecule type" value="Genomic_DNA"/>
</dbReference>
<evidence type="ECO:0000256" key="1">
    <source>
        <dbReference type="SAM" id="MobiDB-lite"/>
    </source>
</evidence>
<name>A0AAW1DVI8_ZOAVI</name>
<organism evidence="2 3">
    <name type="scientific">Zoarces viviparus</name>
    <name type="common">Viviparous eelpout</name>
    <name type="synonym">Blennius viviparus</name>
    <dbReference type="NCBI Taxonomy" id="48416"/>
    <lineage>
        <taxon>Eukaryota</taxon>
        <taxon>Metazoa</taxon>
        <taxon>Chordata</taxon>
        <taxon>Craniata</taxon>
        <taxon>Vertebrata</taxon>
        <taxon>Euteleostomi</taxon>
        <taxon>Actinopterygii</taxon>
        <taxon>Neopterygii</taxon>
        <taxon>Teleostei</taxon>
        <taxon>Neoteleostei</taxon>
        <taxon>Acanthomorphata</taxon>
        <taxon>Eupercaria</taxon>
        <taxon>Perciformes</taxon>
        <taxon>Cottioidei</taxon>
        <taxon>Zoarcales</taxon>
        <taxon>Zoarcidae</taxon>
        <taxon>Zoarcinae</taxon>
        <taxon>Zoarces</taxon>
    </lineage>
</organism>
<proteinExistence type="predicted"/>
<evidence type="ECO:0000313" key="2">
    <source>
        <dbReference type="EMBL" id="KAK9514286.1"/>
    </source>
</evidence>
<sequence length="93" mass="9739">MMAVTTESPDAGDVASTPDTGPVQTGVSVWAPLCQPLAAGVWPRRKEAARGQTLCQLIVQRVGRAGGRVACLGAKRLAKTHTLLAFWQGQAAK</sequence>
<protein>
    <submittedName>
        <fullName evidence="2">Uncharacterized protein</fullName>
    </submittedName>
</protein>
<dbReference type="AlphaFoldDB" id="A0AAW1DVI8"/>
<gene>
    <name evidence="2" type="ORF">VZT92_027763</name>
</gene>
<reference evidence="2 3" key="1">
    <citation type="journal article" date="2024" name="Genome Biol. Evol.">
        <title>Chromosome-level genome assembly of the viviparous eelpout Zoarces viviparus.</title>
        <authorList>
            <person name="Fuhrmann N."/>
            <person name="Brasseur M.V."/>
            <person name="Bakowski C.E."/>
            <person name="Podsiadlowski L."/>
            <person name="Prost S."/>
            <person name="Krehenwinkel H."/>
            <person name="Mayer C."/>
        </authorList>
    </citation>
    <scope>NUCLEOTIDE SEQUENCE [LARGE SCALE GENOMIC DNA]</scope>
    <source>
        <strain evidence="2">NO-MEL_2022_Ind0_liver</strain>
    </source>
</reference>
<comment type="caution">
    <text evidence="2">The sequence shown here is derived from an EMBL/GenBank/DDBJ whole genome shotgun (WGS) entry which is preliminary data.</text>
</comment>